<keyword evidence="2" id="KW-0812">Transmembrane</keyword>
<feature type="region of interest" description="Disordered" evidence="1">
    <location>
        <begin position="285"/>
        <end position="350"/>
    </location>
</feature>
<organism evidence="4 5">
    <name type="scientific">Suillus discolor</name>
    <dbReference type="NCBI Taxonomy" id="1912936"/>
    <lineage>
        <taxon>Eukaryota</taxon>
        <taxon>Fungi</taxon>
        <taxon>Dikarya</taxon>
        <taxon>Basidiomycota</taxon>
        <taxon>Agaricomycotina</taxon>
        <taxon>Agaricomycetes</taxon>
        <taxon>Agaricomycetidae</taxon>
        <taxon>Boletales</taxon>
        <taxon>Suillineae</taxon>
        <taxon>Suillaceae</taxon>
        <taxon>Suillus</taxon>
    </lineage>
</organism>
<evidence type="ECO:0000259" key="3">
    <source>
        <dbReference type="Pfam" id="PF20151"/>
    </source>
</evidence>
<dbReference type="Proteomes" id="UP000823399">
    <property type="component" value="Unassembled WGS sequence"/>
</dbReference>
<dbReference type="InterPro" id="IPR045340">
    <property type="entry name" value="DUF6533"/>
</dbReference>
<dbReference type="GeneID" id="64700138"/>
<keyword evidence="5" id="KW-1185">Reference proteome</keyword>
<feature type="transmembrane region" description="Helical" evidence="2">
    <location>
        <begin position="45"/>
        <end position="68"/>
    </location>
</feature>
<feature type="transmembrane region" description="Helical" evidence="2">
    <location>
        <begin position="88"/>
        <end position="107"/>
    </location>
</feature>
<keyword evidence="2" id="KW-1133">Transmembrane helix</keyword>
<feature type="transmembrane region" description="Helical" evidence="2">
    <location>
        <begin position="15"/>
        <end position="33"/>
    </location>
</feature>
<proteinExistence type="predicted"/>
<accession>A0A9P7F2Y5</accession>
<evidence type="ECO:0000256" key="2">
    <source>
        <dbReference type="SAM" id="Phobius"/>
    </source>
</evidence>
<dbReference type="AlphaFoldDB" id="A0A9P7F2Y5"/>
<comment type="caution">
    <text evidence="4">The sequence shown here is derived from an EMBL/GenBank/DDBJ whole genome shotgun (WGS) entry which is preliminary data.</text>
</comment>
<dbReference type="RefSeq" id="XP_041290867.1">
    <property type="nucleotide sequence ID" value="XM_041437879.1"/>
</dbReference>
<feature type="transmembrane region" description="Helical" evidence="2">
    <location>
        <begin position="160"/>
        <end position="179"/>
    </location>
</feature>
<feature type="transmembrane region" description="Helical" evidence="2">
    <location>
        <begin position="200"/>
        <end position="223"/>
    </location>
</feature>
<gene>
    <name evidence="4" type="ORF">F5147DRAFT_704113</name>
</gene>
<keyword evidence="2" id="KW-0472">Membrane</keyword>
<feature type="domain" description="DUF6533" evidence="3">
    <location>
        <begin position="15"/>
        <end position="63"/>
    </location>
</feature>
<name>A0A9P7F2Y5_9AGAM</name>
<sequence>MERSLVIDSTTSEKYMRIASISIAFYDYILTLPAEWRLYQSQSSIFHMSLSCVLFILIRYVSVVAVVVSNYGYFSTNFTQQACQQYYLVPPVFKVIQMMISQIILGVRTFNVARRDRGIGISLLLIYFLIVVVEWFTDIFGRAPVVINGNCTSADAAKTLSTWFFYLAAMLYDIVVVTISTKNLLRYNPLSNRVERLIRVLIYDGIGYFVVLTASNVLNLILYHTTDVSTQSAGASMGYAVTWIMSQRILIHVQEMADSDPQHPERVIIARPTLSARKKVLSGLRSQFESKSQSKKTSKDAEFAPTSPRNGNANDMELDIRVRVEHSVVVDHTPADESDQWSLWETPEEK</sequence>
<feature type="compositionally biased region" description="Basic and acidic residues" evidence="1">
    <location>
        <begin position="318"/>
        <end position="335"/>
    </location>
</feature>
<evidence type="ECO:0000313" key="4">
    <source>
        <dbReference type="EMBL" id="KAG2104362.1"/>
    </source>
</evidence>
<protein>
    <recommendedName>
        <fullName evidence="3">DUF6533 domain-containing protein</fullName>
    </recommendedName>
</protein>
<evidence type="ECO:0000256" key="1">
    <source>
        <dbReference type="SAM" id="MobiDB-lite"/>
    </source>
</evidence>
<dbReference type="Pfam" id="PF20151">
    <property type="entry name" value="DUF6533"/>
    <property type="match status" value="1"/>
</dbReference>
<feature type="transmembrane region" description="Helical" evidence="2">
    <location>
        <begin position="119"/>
        <end position="140"/>
    </location>
</feature>
<evidence type="ECO:0000313" key="5">
    <source>
        <dbReference type="Proteomes" id="UP000823399"/>
    </source>
</evidence>
<dbReference type="OrthoDB" id="3346251at2759"/>
<dbReference type="EMBL" id="JABBWM010000041">
    <property type="protein sequence ID" value="KAG2104362.1"/>
    <property type="molecule type" value="Genomic_DNA"/>
</dbReference>
<reference evidence="4" key="1">
    <citation type="journal article" date="2020" name="New Phytol.">
        <title>Comparative genomics reveals dynamic genome evolution in host specialist ectomycorrhizal fungi.</title>
        <authorList>
            <person name="Lofgren L.A."/>
            <person name="Nguyen N.H."/>
            <person name="Vilgalys R."/>
            <person name="Ruytinx J."/>
            <person name="Liao H.L."/>
            <person name="Branco S."/>
            <person name="Kuo A."/>
            <person name="LaButti K."/>
            <person name="Lipzen A."/>
            <person name="Andreopoulos W."/>
            <person name="Pangilinan J."/>
            <person name="Riley R."/>
            <person name="Hundley H."/>
            <person name="Na H."/>
            <person name="Barry K."/>
            <person name="Grigoriev I.V."/>
            <person name="Stajich J.E."/>
            <person name="Kennedy P.G."/>
        </authorList>
    </citation>
    <scope>NUCLEOTIDE SEQUENCE</scope>
    <source>
        <strain evidence="4">FC423</strain>
    </source>
</reference>